<dbReference type="Proteomes" id="UP000504636">
    <property type="component" value="Unplaced"/>
</dbReference>
<name>A0A6A6Z5V4_9PEZI</name>
<dbReference type="RefSeq" id="XP_033582638.1">
    <property type="nucleotide sequence ID" value="XM_033726740.1"/>
</dbReference>
<dbReference type="PANTHER" id="PTHR34144">
    <property type="entry name" value="CHROMOSOME 8, WHOLE GENOME SHOTGUN SEQUENCE"/>
    <property type="match status" value="1"/>
</dbReference>
<reference evidence="3" key="2">
    <citation type="submission" date="2020-04" db="EMBL/GenBank/DDBJ databases">
        <authorList>
            <consortium name="NCBI Genome Project"/>
        </authorList>
    </citation>
    <scope>NUCLEOTIDE SEQUENCE</scope>
    <source>
        <strain evidence="3">CBS 304.34</strain>
    </source>
</reference>
<dbReference type="AlphaFoldDB" id="A0A6A6Z5V4"/>
<keyword evidence="2" id="KW-1185">Reference proteome</keyword>
<dbReference type="OrthoDB" id="262547at2759"/>
<sequence>MFSGRPHRVSHPSHPSNKRIFMASIHWINERILRSHWNQAVLDLVQHLGPQNVFVGVLESGSWDNSKGALQELDAQLAQLNVAHSIILEDTTHEDEISRVPSPGEAGWIWTPREKKELRRIPYLANLRNKVMQETFKDTDQHFDKVLWLNDVMFTTEDVVTLLSANAGEYAAACSLDFSKPPRYYDTFALRDISGARALTQTWPYFLSHTFRHALISNKPVPIQSCWNGMVAINAEPFYASTPLRFRGIPDQLAELHLEASECCLVHADNPLSTAKGVFLTPNARVGYDAEAYSAVNSFISWSAPSQRIKGIWKL</sequence>
<evidence type="ECO:0000313" key="2">
    <source>
        <dbReference type="Proteomes" id="UP000504636"/>
    </source>
</evidence>
<protein>
    <recommendedName>
        <fullName evidence="4">Polysaccharide export protein</fullName>
    </recommendedName>
</protein>
<dbReference type="GeneID" id="54467633"/>
<dbReference type="InterPro" id="IPR021047">
    <property type="entry name" value="Mannosyltransferase_CMT1"/>
</dbReference>
<dbReference type="EMBL" id="MU003693">
    <property type="protein sequence ID" value="KAF2815674.1"/>
    <property type="molecule type" value="Genomic_DNA"/>
</dbReference>
<dbReference type="PANTHER" id="PTHR34144:SF7">
    <property type="entry name" value="EXPORT PROTEIN (CAP59), PUTATIVE (AFU_ORTHOLOGUE AFUA_7G05020)-RELATED"/>
    <property type="match status" value="1"/>
</dbReference>
<evidence type="ECO:0008006" key="4">
    <source>
        <dbReference type="Google" id="ProtNLM"/>
    </source>
</evidence>
<evidence type="ECO:0000313" key="1">
    <source>
        <dbReference type="EMBL" id="KAF2815674.1"/>
    </source>
</evidence>
<dbReference type="Pfam" id="PF11735">
    <property type="entry name" value="CAP59_mtransfer"/>
    <property type="match status" value="1"/>
</dbReference>
<reference evidence="3" key="3">
    <citation type="submission" date="2025-04" db="UniProtKB">
        <authorList>
            <consortium name="RefSeq"/>
        </authorList>
    </citation>
    <scope>IDENTIFICATION</scope>
    <source>
        <strain evidence="3">CBS 304.34</strain>
    </source>
</reference>
<evidence type="ECO:0000313" key="3">
    <source>
        <dbReference type="RefSeq" id="XP_033582638.1"/>
    </source>
</evidence>
<proteinExistence type="predicted"/>
<accession>A0A6A6Z5V4</accession>
<gene>
    <name evidence="1 3" type="ORF">BDZ99DRAFT_541448</name>
</gene>
<reference evidence="1 3" key="1">
    <citation type="journal article" date="2020" name="Stud. Mycol.">
        <title>101 Dothideomycetes genomes: a test case for predicting lifestyles and emergence of pathogens.</title>
        <authorList>
            <person name="Haridas S."/>
            <person name="Albert R."/>
            <person name="Binder M."/>
            <person name="Bloem J."/>
            <person name="Labutti K."/>
            <person name="Salamov A."/>
            <person name="Andreopoulos B."/>
            <person name="Baker S."/>
            <person name="Barry K."/>
            <person name="Bills G."/>
            <person name="Bluhm B."/>
            <person name="Cannon C."/>
            <person name="Castanera R."/>
            <person name="Culley D."/>
            <person name="Daum C."/>
            <person name="Ezra D."/>
            <person name="Gonzalez J."/>
            <person name="Henrissat B."/>
            <person name="Kuo A."/>
            <person name="Liang C."/>
            <person name="Lipzen A."/>
            <person name="Lutzoni F."/>
            <person name="Magnuson J."/>
            <person name="Mondo S."/>
            <person name="Nolan M."/>
            <person name="Ohm R."/>
            <person name="Pangilinan J."/>
            <person name="Park H.-J."/>
            <person name="Ramirez L."/>
            <person name="Alfaro M."/>
            <person name="Sun H."/>
            <person name="Tritt A."/>
            <person name="Yoshinaga Y."/>
            <person name="Zwiers L.-H."/>
            <person name="Turgeon B."/>
            <person name="Goodwin S."/>
            <person name="Spatafora J."/>
            <person name="Crous P."/>
            <person name="Grigoriev I."/>
        </authorList>
    </citation>
    <scope>NUCLEOTIDE SEQUENCE</scope>
    <source>
        <strain evidence="1 3">CBS 304.34</strain>
    </source>
</reference>
<organism evidence="1">
    <name type="scientific">Mytilinidion resinicola</name>
    <dbReference type="NCBI Taxonomy" id="574789"/>
    <lineage>
        <taxon>Eukaryota</taxon>
        <taxon>Fungi</taxon>
        <taxon>Dikarya</taxon>
        <taxon>Ascomycota</taxon>
        <taxon>Pezizomycotina</taxon>
        <taxon>Dothideomycetes</taxon>
        <taxon>Pleosporomycetidae</taxon>
        <taxon>Mytilinidiales</taxon>
        <taxon>Mytilinidiaceae</taxon>
        <taxon>Mytilinidion</taxon>
    </lineage>
</organism>